<dbReference type="Pfam" id="PF13245">
    <property type="entry name" value="AAA_19"/>
    <property type="match status" value="1"/>
</dbReference>
<dbReference type="GO" id="GO:0005524">
    <property type="term" value="F:ATP binding"/>
    <property type="evidence" value="ECO:0007669"/>
    <property type="project" value="InterPro"/>
</dbReference>
<dbReference type="AlphaFoldDB" id="A0A6N9IQH6"/>
<sequence>MDTKIEPEVQRAIECIRSKTNFIMEGGAGSGKTRSLSEVIGEIGQRYPDRRILCITYTNNAVNEIINRVNVKNIVVSTIHKFLWNLIKQFQDEIKWALNELIKEELINKNISENFDARKLEKITYDDYVSWNRGVISHNEVLSIAKKLFDTKPKLSKIVEGIYSYIFIDEYQDTDKNVVEMFLKNLNNEKVVIGFFGDSMQAIYDRGIGDLNDYNLDRIEKKKNWRNPNAVIKVGNNLRIDKMQQESGKTNNIEGKALFFYGKSEELLKQHSRYQELKLRDDDFKRLQLTKKSIASAVGFPNLYELYNSDMVINLIKDVKEKNENVEDKTLKEVVRNYCKKRDSWKFKKESYKRFENKNFKELINQKINRDSLLSFDGNLSSPNPNRDEILKYLDRIYEIITLYEDGKIGEFLTKSKMKIGSISDKNKISESMRKLLDGVNDDNICIGSVVELAKEELEIKTGDNFDKFIKEEGQYLWERIKEIPFKEYKKSIEYLEKKTPYATQHSVKGSEYDNVFVMLESRWKKYSFDGMMLEDGEEPSKRALKLFYVCCTRAQKNLVVFYLKSNPNPQILKWIKEKFGEENVINLGAEK</sequence>
<keyword evidence="1" id="KW-0378">Hydrolase</keyword>
<dbReference type="InterPro" id="IPR000212">
    <property type="entry name" value="DNA_helicase_UvrD/REP"/>
</dbReference>
<dbReference type="PANTHER" id="PTHR11070:SF3">
    <property type="entry name" value="DNA 3'-5' HELICASE"/>
    <property type="match status" value="1"/>
</dbReference>
<name>A0A6N9IQH6_9LACO</name>
<keyword evidence="1" id="KW-0067">ATP-binding</keyword>
<keyword evidence="1" id="KW-0547">Nucleotide-binding</keyword>
<dbReference type="GO" id="GO:0005829">
    <property type="term" value="C:cytosol"/>
    <property type="evidence" value="ECO:0007669"/>
    <property type="project" value="TreeGrafter"/>
</dbReference>
<evidence type="ECO:0000313" key="2">
    <source>
        <dbReference type="Proteomes" id="UP000471678"/>
    </source>
</evidence>
<dbReference type="RefSeq" id="WP_241690399.1">
    <property type="nucleotide sequence ID" value="NZ_VSUB01000003.1"/>
</dbReference>
<dbReference type="EMBL" id="VSUB01000003">
    <property type="protein sequence ID" value="MYY64580.1"/>
    <property type="molecule type" value="Genomic_DNA"/>
</dbReference>
<comment type="caution">
    <text evidence="1">The sequence shown here is derived from an EMBL/GenBank/DDBJ whole genome shotgun (WGS) entry which is preliminary data.</text>
</comment>
<accession>A0A6N9IQH6</accession>
<keyword evidence="1" id="KW-0347">Helicase</keyword>
<dbReference type="GO" id="GO:0043138">
    <property type="term" value="F:3'-5' DNA helicase activity"/>
    <property type="evidence" value="ECO:0007669"/>
    <property type="project" value="TreeGrafter"/>
</dbReference>
<dbReference type="GO" id="GO:0003677">
    <property type="term" value="F:DNA binding"/>
    <property type="evidence" value="ECO:0007669"/>
    <property type="project" value="InterPro"/>
</dbReference>
<dbReference type="Proteomes" id="UP000471678">
    <property type="component" value="Unassembled WGS sequence"/>
</dbReference>
<reference evidence="1 2" key="1">
    <citation type="journal article" date="2020" name="Food Funct.">
        <title>Screening of Lactobacillus salivarius strains from the feces of Chinese populations and the evaluation of their effects against intestinal inflammation in mice.</title>
        <authorList>
            <person name="Zhai Q."/>
            <person name="Shen X."/>
            <person name="Cen S."/>
            <person name="Zhang C."/>
            <person name="Tian F."/>
            <person name="Zhao J."/>
            <person name="Zhang H."/>
            <person name="Xue Y."/>
            <person name="Chen W."/>
        </authorList>
    </citation>
    <scope>NUCLEOTIDE SEQUENCE [LARGE SCALE GENOMIC DNA]</scope>
    <source>
        <strain evidence="1 2">FYNDL5_1.scaf</strain>
    </source>
</reference>
<dbReference type="PANTHER" id="PTHR11070">
    <property type="entry name" value="UVRD / RECB / PCRA DNA HELICASE FAMILY MEMBER"/>
    <property type="match status" value="1"/>
</dbReference>
<dbReference type="SUPFAM" id="SSF52540">
    <property type="entry name" value="P-loop containing nucleoside triphosphate hydrolases"/>
    <property type="match status" value="1"/>
</dbReference>
<organism evidence="1 2">
    <name type="scientific">Ligilactobacillus salivarius</name>
    <dbReference type="NCBI Taxonomy" id="1624"/>
    <lineage>
        <taxon>Bacteria</taxon>
        <taxon>Bacillati</taxon>
        <taxon>Bacillota</taxon>
        <taxon>Bacilli</taxon>
        <taxon>Lactobacillales</taxon>
        <taxon>Lactobacillaceae</taxon>
        <taxon>Ligilactobacillus</taxon>
    </lineage>
</organism>
<gene>
    <name evidence="1" type="ORF">FYL25_03915</name>
</gene>
<dbReference type="GO" id="GO:0000725">
    <property type="term" value="P:recombinational repair"/>
    <property type="evidence" value="ECO:0007669"/>
    <property type="project" value="TreeGrafter"/>
</dbReference>
<dbReference type="InterPro" id="IPR027417">
    <property type="entry name" value="P-loop_NTPase"/>
</dbReference>
<dbReference type="Gene3D" id="3.40.50.300">
    <property type="entry name" value="P-loop containing nucleotide triphosphate hydrolases"/>
    <property type="match status" value="2"/>
</dbReference>
<evidence type="ECO:0000313" key="1">
    <source>
        <dbReference type="EMBL" id="MYY64580.1"/>
    </source>
</evidence>
<protein>
    <submittedName>
        <fullName evidence="1">ATP-dependent helicase</fullName>
    </submittedName>
</protein>
<proteinExistence type="predicted"/>